<protein>
    <submittedName>
        <fullName evidence="10">Cytochrome c peroxidase</fullName>
    </submittedName>
</protein>
<evidence type="ECO:0000313" key="10">
    <source>
        <dbReference type="EMBL" id="SHG01175.1"/>
    </source>
</evidence>
<dbReference type="InterPro" id="IPR036909">
    <property type="entry name" value="Cyt_c-like_dom_sf"/>
</dbReference>
<dbReference type="AlphaFoldDB" id="A0A1M5GBP7"/>
<dbReference type="GO" id="GO:0020037">
    <property type="term" value="F:heme binding"/>
    <property type="evidence" value="ECO:0007669"/>
    <property type="project" value="InterPro"/>
</dbReference>
<dbReference type="GO" id="GO:0009055">
    <property type="term" value="F:electron transfer activity"/>
    <property type="evidence" value="ECO:0007669"/>
    <property type="project" value="InterPro"/>
</dbReference>
<keyword evidence="3 7" id="KW-0479">Metal-binding</keyword>
<dbReference type="Proteomes" id="UP000190675">
    <property type="component" value="Chromosome I"/>
</dbReference>
<dbReference type="InterPro" id="IPR009056">
    <property type="entry name" value="Cyt_c-like_dom"/>
</dbReference>
<gene>
    <name evidence="10" type="ORF">SAMN05444169_0044</name>
</gene>
<dbReference type="PANTHER" id="PTHR30600">
    <property type="entry name" value="CYTOCHROME C PEROXIDASE-RELATED"/>
    <property type="match status" value="1"/>
</dbReference>
<comment type="subcellular location">
    <subcellularLocation>
        <location evidence="1">Cell envelope</location>
    </subcellularLocation>
</comment>
<reference evidence="10 11" key="1">
    <citation type="submission" date="2016-11" db="EMBL/GenBank/DDBJ databases">
        <authorList>
            <person name="Jaros S."/>
            <person name="Januszkiewicz K."/>
            <person name="Wedrychowicz H."/>
        </authorList>
    </citation>
    <scope>NUCLEOTIDE SEQUENCE [LARGE SCALE GENOMIC DNA]</scope>
    <source>
        <strain evidence="10 11">GAS242</strain>
    </source>
</reference>
<dbReference type="RefSeq" id="WP_154072992.1">
    <property type="nucleotide sequence ID" value="NZ_LT670818.1"/>
</dbReference>
<dbReference type="GO" id="GO:0030313">
    <property type="term" value="C:cell envelope"/>
    <property type="evidence" value="ECO:0007669"/>
    <property type="project" value="UniProtKB-SubCell"/>
</dbReference>
<keyword evidence="2 7" id="KW-0349">Heme</keyword>
<keyword evidence="10" id="KW-0575">Peroxidase</keyword>
<accession>A0A1M5GBP7</accession>
<dbReference type="InterPro" id="IPR051395">
    <property type="entry name" value="Cytochrome_c_Peroxidase/MauG"/>
</dbReference>
<evidence type="ECO:0000256" key="6">
    <source>
        <dbReference type="ARBA" id="ARBA00023004"/>
    </source>
</evidence>
<keyword evidence="5" id="KW-0560">Oxidoreductase</keyword>
<name>A0A1M5GBP7_9BRAD</name>
<dbReference type="SUPFAM" id="SSF46626">
    <property type="entry name" value="Cytochrome c"/>
    <property type="match status" value="2"/>
</dbReference>
<dbReference type="PANTHER" id="PTHR30600:SF10">
    <property type="entry name" value="BLL6722 PROTEIN"/>
    <property type="match status" value="1"/>
</dbReference>
<dbReference type="InterPro" id="IPR004852">
    <property type="entry name" value="Di-haem_cyt_c_peroxidsae"/>
</dbReference>
<evidence type="ECO:0000256" key="8">
    <source>
        <dbReference type="SAM" id="SignalP"/>
    </source>
</evidence>
<dbReference type="Pfam" id="PF03150">
    <property type="entry name" value="CCP_MauG"/>
    <property type="match status" value="1"/>
</dbReference>
<dbReference type="PROSITE" id="PS51007">
    <property type="entry name" value="CYTC"/>
    <property type="match status" value="1"/>
</dbReference>
<sequence>MKTHRAFLTVAAAMLTSTLIALGPKAEEAPSSRLSPQALQEIAQVEAEIDRIEAQAIERLAAPPDNQVQQIELLGKLMLYDKELSVHRNEACAFCHTPETGFTGPVSELNRTTGSYPGSVRTRFSDRKPQTHAYAPLSPVLHYNSGQGDLVGGNFWDMRATGRRLGNPAAEQAQGPPTNPVEMGLPDIACAVYRASQRPYRAMFEGIWGPQSFAIGWPGDVENVCNRPGPPKAGDPSPVHLSPLDRGRAGTTFDQMAQSIAGYEASAEVTSFSSKFDAVRAKKAQFTAQEQQGYDLFRGKARCNECHRDGGPGEDPLFTDFTASNIGTPANPRLPYYAENQPDALGYAANPDGPSFVDGGVGGFLNQKHLLSEPSAVDARWLGLAPDNQARFQVPTLRNVDKRPYPAFVKAYGHNGYFTSLKQIVHFYNTRDVLPRCQPHDSGEGTTCWPAPESTQNMNSSKVGHLGLSEAEEDAIVSFMQTLTDGFMPLDRP</sequence>
<proteinExistence type="predicted"/>
<dbReference type="GO" id="GO:0046872">
    <property type="term" value="F:metal ion binding"/>
    <property type="evidence" value="ECO:0007669"/>
    <property type="project" value="UniProtKB-KW"/>
</dbReference>
<evidence type="ECO:0000256" key="2">
    <source>
        <dbReference type="ARBA" id="ARBA00022617"/>
    </source>
</evidence>
<feature type="domain" description="Cytochrome c" evidence="9">
    <location>
        <begin position="288"/>
        <end position="484"/>
    </location>
</feature>
<evidence type="ECO:0000256" key="4">
    <source>
        <dbReference type="ARBA" id="ARBA00022729"/>
    </source>
</evidence>
<evidence type="ECO:0000256" key="7">
    <source>
        <dbReference type="PROSITE-ProRule" id="PRU00433"/>
    </source>
</evidence>
<dbReference type="OrthoDB" id="9805202at2"/>
<keyword evidence="6 7" id="KW-0408">Iron</keyword>
<evidence type="ECO:0000259" key="9">
    <source>
        <dbReference type="PROSITE" id="PS51007"/>
    </source>
</evidence>
<organism evidence="10 11">
    <name type="scientific">Bradyrhizobium erythrophlei</name>
    <dbReference type="NCBI Taxonomy" id="1437360"/>
    <lineage>
        <taxon>Bacteria</taxon>
        <taxon>Pseudomonadati</taxon>
        <taxon>Pseudomonadota</taxon>
        <taxon>Alphaproteobacteria</taxon>
        <taxon>Hyphomicrobiales</taxon>
        <taxon>Nitrobacteraceae</taxon>
        <taxon>Bradyrhizobium</taxon>
    </lineage>
</organism>
<evidence type="ECO:0000256" key="3">
    <source>
        <dbReference type="ARBA" id="ARBA00022723"/>
    </source>
</evidence>
<feature type="chain" id="PRO_5012364084" evidence="8">
    <location>
        <begin position="22"/>
        <end position="493"/>
    </location>
</feature>
<dbReference type="GO" id="GO:0004130">
    <property type="term" value="F:cytochrome-c peroxidase activity"/>
    <property type="evidence" value="ECO:0007669"/>
    <property type="project" value="TreeGrafter"/>
</dbReference>
<evidence type="ECO:0000256" key="5">
    <source>
        <dbReference type="ARBA" id="ARBA00023002"/>
    </source>
</evidence>
<keyword evidence="4 8" id="KW-0732">Signal</keyword>
<dbReference type="Gene3D" id="1.10.760.10">
    <property type="entry name" value="Cytochrome c-like domain"/>
    <property type="match status" value="2"/>
</dbReference>
<dbReference type="EMBL" id="LT670818">
    <property type="protein sequence ID" value="SHG01175.1"/>
    <property type="molecule type" value="Genomic_DNA"/>
</dbReference>
<evidence type="ECO:0000256" key="1">
    <source>
        <dbReference type="ARBA" id="ARBA00004196"/>
    </source>
</evidence>
<evidence type="ECO:0000313" key="11">
    <source>
        <dbReference type="Proteomes" id="UP000190675"/>
    </source>
</evidence>
<feature type="signal peptide" evidence="8">
    <location>
        <begin position="1"/>
        <end position="21"/>
    </location>
</feature>